<name>A0A421FAV3_9STRA</name>
<feature type="transmembrane region" description="Helical" evidence="1">
    <location>
        <begin position="78"/>
        <end position="97"/>
    </location>
</feature>
<feature type="transmembrane region" description="Helical" evidence="1">
    <location>
        <begin position="39"/>
        <end position="58"/>
    </location>
</feature>
<proteinExistence type="predicted"/>
<organism evidence="2 3">
    <name type="scientific">Phytophthora kernoviae</name>
    <dbReference type="NCBI Taxonomy" id="325452"/>
    <lineage>
        <taxon>Eukaryota</taxon>
        <taxon>Sar</taxon>
        <taxon>Stramenopiles</taxon>
        <taxon>Oomycota</taxon>
        <taxon>Peronosporomycetes</taxon>
        <taxon>Peronosporales</taxon>
        <taxon>Peronosporaceae</taxon>
        <taxon>Phytophthora</taxon>
    </lineage>
</organism>
<sequence>MMFKKRLNPEPVGLTWCDDYGNEVLLKKQTVIPVNLQNVFMYVDTIVCTMGMLVFGLTGQTAEEALAIDNVRVLFSPYVLPMVLIMSMIGVVTSLFLKNLDSVHKAIASALELEFLPLLMYIYSLPAETTGTGGLPVYTKVASGEGVEETDDVDAVSTASESIASSKVV</sequence>
<gene>
    <name evidence="2" type="ORF">BBI17_009745</name>
</gene>
<keyword evidence="1" id="KW-1133">Transmembrane helix</keyword>
<protein>
    <submittedName>
        <fullName evidence="2">Uncharacterized protein</fullName>
    </submittedName>
</protein>
<keyword evidence="1" id="KW-0812">Transmembrane</keyword>
<dbReference type="EMBL" id="MAYM02000745">
    <property type="protein sequence ID" value="RLN32788.1"/>
    <property type="molecule type" value="Genomic_DNA"/>
</dbReference>
<keyword evidence="1" id="KW-0472">Membrane</keyword>
<evidence type="ECO:0000313" key="2">
    <source>
        <dbReference type="EMBL" id="RLN32788.1"/>
    </source>
</evidence>
<comment type="caution">
    <text evidence="2">The sequence shown here is derived from an EMBL/GenBank/DDBJ whole genome shotgun (WGS) entry which is preliminary data.</text>
</comment>
<dbReference type="Proteomes" id="UP000285883">
    <property type="component" value="Unassembled WGS sequence"/>
</dbReference>
<evidence type="ECO:0000313" key="3">
    <source>
        <dbReference type="Proteomes" id="UP000285883"/>
    </source>
</evidence>
<dbReference type="AlphaFoldDB" id="A0A421FAV3"/>
<reference evidence="2 3" key="1">
    <citation type="submission" date="2018-07" db="EMBL/GenBank/DDBJ databases">
        <title>Genome sequencing of oomycete isolates from Chile give support for New Zealand origin for Phytophthora kernoviae and make available the first Nothophytophthora sp. genome.</title>
        <authorList>
            <person name="Studholme D.J."/>
            <person name="Sanfuentes E."/>
            <person name="Panda P."/>
            <person name="Hill R."/>
            <person name="Sambles C."/>
            <person name="Grant M."/>
            <person name="Williams N.M."/>
            <person name="Mcdougal R.L."/>
        </authorList>
    </citation>
    <scope>NUCLEOTIDE SEQUENCE [LARGE SCALE GENOMIC DNA]</scope>
    <source>
        <strain evidence="2">Chile2</strain>
    </source>
</reference>
<evidence type="ECO:0000256" key="1">
    <source>
        <dbReference type="SAM" id="Phobius"/>
    </source>
</evidence>
<accession>A0A421FAV3</accession>